<comment type="catalytic activity">
    <reaction evidence="1">
        <text>L-ribulose 5-phosphate = D-xylulose 5-phosphate</text>
        <dbReference type="Rhea" id="RHEA:22368"/>
        <dbReference type="ChEBI" id="CHEBI:57737"/>
        <dbReference type="ChEBI" id="CHEBI:58226"/>
        <dbReference type="EC" id="5.1.3.4"/>
    </reaction>
</comment>
<evidence type="ECO:0000256" key="5">
    <source>
        <dbReference type="ARBA" id="ARBA00022723"/>
    </source>
</evidence>
<name>A0ABW0KJQ3_9BACT</name>
<keyword evidence="5" id="KW-0479">Metal-binding</keyword>
<keyword evidence="6" id="KW-0862">Zinc</keyword>
<gene>
    <name evidence="8" type="primary">araD</name>
    <name evidence="8" type="ORF">ACFQDI_01495</name>
</gene>
<dbReference type="RefSeq" id="WP_377162663.1">
    <property type="nucleotide sequence ID" value="NZ_JBHSMQ010000001.1"/>
</dbReference>
<dbReference type="Pfam" id="PF00596">
    <property type="entry name" value="Aldolase_II"/>
    <property type="match status" value="1"/>
</dbReference>
<dbReference type="NCBIfam" id="NF006047">
    <property type="entry name" value="PRK08193.1"/>
    <property type="match status" value="1"/>
</dbReference>
<evidence type="ECO:0000256" key="3">
    <source>
        <dbReference type="ARBA" id="ARBA00010037"/>
    </source>
</evidence>
<dbReference type="Proteomes" id="UP001596052">
    <property type="component" value="Unassembled WGS sequence"/>
</dbReference>
<dbReference type="InterPro" id="IPR050197">
    <property type="entry name" value="Aldolase_class_II_sugar_metab"/>
</dbReference>
<dbReference type="PANTHER" id="PTHR22789:SF8">
    <property type="entry name" value="L-RIBULOSE-5-PHOSPHATE 4-EPIMERASE SGBE"/>
    <property type="match status" value="1"/>
</dbReference>
<dbReference type="Gene3D" id="3.40.225.10">
    <property type="entry name" value="Class II aldolase/adducin N-terminal domain"/>
    <property type="match status" value="1"/>
</dbReference>
<dbReference type="EMBL" id="JBHSMQ010000001">
    <property type="protein sequence ID" value="MFC5453514.1"/>
    <property type="molecule type" value="Genomic_DNA"/>
</dbReference>
<evidence type="ECO:0000256" key="4">
    <source>
        <dbReference type="ARBA" id="ARBA00013186"/>
    </source>
</evidence>
<reference evidence="9" key="1">
    <citation type="journal article" date="2019" name="Int. J. Syst. Evol. Microbiol.">
        <title>The Global Catalogue of Microorganisms (GCM) 10K type strain sequencing project: providing services to taxonomists for standard genome sequencing and annotation.</title>
        <authorList>
            <consortium name="The Broad Institute Genomics Platform"/>
            <consortium name="The Broad Institute Genome Sequencing Center for Infectious Disease"/>
            <person name="Wu L."/>
            <person name="Ma J."/>
        </authorList>
    </citation>
    <scope>NUCLEOTIDE SEQUENCE [LARGE SCALE GENOMIC DNA]</scope>
    <source>
        <strain evidence="9">CGMCC 4.1469</strain>
    </source>
</reference>
<dbReference type="SMART" id="SM01007">
    <property type="entry name" value="Aldolase_II"/>
    <property type="match status" value="1"/>
</dbReference>
<comment type="cofactor">
    <cofactor evidence="2">
        <name>Zn(2+)</name>
        <dbReference type="ChEBI" id="CHEBI:29105"/>
    </cofactor>
</comment>
<evidence type="ECO:0000256" key="6">
    <source>
        <dbReference type="ARBA" id="ARBA00022833"/>
    </source>
</evidence>
<evidence type="ECO:0000313" key="8">
    <source>
        <dbReference type="EMBL" id="MFC5453514.1"/>
    </source>
</evidence>
<dbReference type="PANTHER" id="PTHR22789">
    <property type="entry name" value="FUCULOSE PHOSPHATE ALDOLASE"/>
    <property type="match status" value="1"/>
</dbReference>
<keyword evidence="8" id="KW-0413">Isomerase</keyword>
<comment type="caution">
    <text evidence="8">The sequence shown here is derived from an EMBL/GenBank/DDBJ whole genome shotgun (WGS) entry which is preliminary data.</text>
</comment>
<evidence type="ECO:0000259" key="7">
    <source>
        <dbReference type="SMART" id="SM01007"/>
    </source>
</evidence>
<dbReference type="EC" id="5.1.3.4" evidence="4"/>
<evidence type="ECO:0000256" key="1">
    <source>
        <dbReference type="ARBA" id="ARBA00001726"/>
    </source>
</evidence>
<dbReference type="GO" id="GO:0008742">
    <property type="term" value="F:L-ribulose-phosphate 4-epimerase activity"/>
    <property type="evidence" value="ECO:0007669"/>
    <property type="project" value="UniProtKB-EC"/>
</dbReference>
<protein>
    <recommendedName>
        <fullName evidence="4">L-ribulose-5-phosphate 4-epimerase</fullName>
        <ecNumber evidence="4">5.1.3.4</ecNumber>
    </recommendedName>
</protein>
<proteinExistence type="inferred from homology"/>
<dbReference type="InterPro" id="IPR001303">
    <property type="entry name" value="Aldolase_II/adducin_N"/>
</dbReference>
<comment type="similarity">
    <text evidence="3">Belongs to the aldolase class II family. AraD/FucA subfamily.</text>
</comment>
<accession>A0ABW0KJQ3</accession>
<sequence length="232" mass="25474">MTLKDLRQQVCEANRALEPSGLVRLTWGNVSGIDRSSGLWAIKPSGVDYLELKPADIVVLDLEGQVIEGSLRPSSDTKTHLVLYREFPEIGGITHTHSLHATMFAQAGRELPCYGTTHADHFHGTVPLVRALTPAEVSQDYEHFTGVAIVERLRELKLSPLEMPAVLQLHHAPFTFGKSAMDSLKNSIALEMCAHMALGSASLHPTIGSIPGHILEKHHLRKHGPDAYYGQK</sequence>
<evidence type="ECO:0000313" key="9">
    <source>
        <dbReference type="Proteomes" id="UP001596052"/>
    </source>
</evidence>
<keyword evidence="9" id="KW-1185">Reference proteome</keyword>
<feature type="domain" description="Class II aldolase/adducin N-terminal" evidence="7">
    <location>
        <begin position="8"/>
        <end position="198"/>
    </location>
</feature>
<dbReference type="InterPro" id="IPR036409">
    <property type="entry name" value="Aldolase_II/adducin_N_sf"/>
</dbReference>
<evidence type="ECO:0000256" key="2">
    <source>
        <dbReference type="ARBA" id="ARBA00001947"/>
    </source>
</evidence>
<organism evidence="8 9">
    <name type="scientific">Prosthecobacter fluviatilis</name>
    <dbReference type="NCBI Taxonomy" id="445931"/>
    <lineage>
        <taxon>Bacteria</taxon>
        <taxon>Pseudomonadati</taxon>
        <taxon>Verrucomicrobiota</taxon>
        <taxon>Verrucomicrobiia</taxon>
        <taxon>Verrucomicrobiales</taxon>
        <taxon>Verrucomicrobiaceae</taxon>
        <taxon>Prosthecobacter</taxon>
    </lineage>
</organism>
<dbReference type="SUPFAM" id="SSF53639">
    <property type="entry name" value="AraD/HMP-PK domain-like"/>
    <property type="match status" value="1"/>
</dbReference>